<dbReference type="AlphaFoldDB" id="A0A934ILN9"/>
<sequence>MTKHADIPPRRPGLLWLTEGGIETEIMYKWGYELPHFAMFPLLERAAPREAIRGIYRRYLDVAARHGMAALVGGFDYRASPDWGDLLGYSAAALADANIGAIRFLQEMAAEYRGDIPDARIVGYVGPRGDAYRLNRTIGEDEAADYHAVQLATLRKAGVDLAWAVTFNNPAEAKGVVRAAQTEGVPLALSFSLASNSRLASGRTLSEAIAEVDAASGAYPAFYALNCSHPMEFEPALAPGPAMERLRSIRPNAAKMDKIALCKLGRLEEGDPVELGEQMADVARRYPNLDIWGGCCGTCETHLEEIARRLQPAREAA</sequence>
<evidence type="ECO:0000256" key="2">
    <source>
        <dbReference type="ARBA" id="ARBA00022679"/>
    </source>
</evidence>
<dbReference type="InterPro" id="IPR003726">
    <property type="entry name" value="HCY_dom"/>
</dbReference>
<dbReference type="GO" id="GO:0046872">
    <property type="term" value="F:metal ion binding"/>
    <property type="evidence" value="ECO:0007669"/>
    <property type="project" value="UniProtKB-KW"/>
</dbReference>
<dbReference type="PANTHER" id="PTHR11103:SF18">
    <property type="entry name" value="SLR1189 PROTEIN"/>
    <property type="match status" value="1"/>
</dbReference>
<feature type="domain" description="Hcy-binding" evidence="4">
    <location>
        <begin position="4"/>
        <end position="310"/>
    </location>
</feature>
<gene>
    <name evidence="5" type="ORF">JCR33_02545</name>
</gene>
<comment type="cofactor">
    <cofactor evidence="3">
        <name>Zn(2+)</name>
        <dbReference type="ChEBI" id="CHEBI:29105"/>
    </cofactor>
</comment>
<comment type="caution">
    <text evidence="5">The sequence shown here is derived from an EMBL/GenBank/DDBJ whole genome shotgun (WGS) entry which is preliminary data.</text>
</comment>
<evidence type="ECO:0000256" key="3">
    <source>
        <dbReference type="PROSITE-ProRule" id="PRU00333"/>
    </source>
</evidence>
<organism evidence="5 6">
    <name type="scientific">Acuticoccus mangrovi</name>
    <dbReference type="NCBI Taxonomy" id="2796142"/>
    <lineage>
        <taxon>Bacteria</taxon>
        <taxon>Pseudomonadati</taxon>
        <taxon>Pseudomonadota</taxon>
        <taxon>Alphaproteobacteria</taxon>
        <taxon>Hyphomicrobiales</taxon>
        <taxon>Amorphaceae</taxon>
        <taxon>Acuticoccus</taxon>
    </lineage>
</organism>
<feature type="binding site" evidence="3">
    <location>
        <position position="295"/>
    </location>
    <ligand>
        <name>Zn(2+)</name>
        <dbReference type="ChEBI" id="CHEBI:29105"/>
    </ligand>
</feature>
<dbReference type="RefSeq" id="WP_198880418.1">
    <property type="nucleotide sequence ID" value="NZ_JAEKJA010000001.1"/>
</dbReference>
<dbReference type="InterPro" id="IPR036589">
    <property type="entry name" value="HCY_dom_sf"/>
</dbReference>
<keyword evidence="3" id="KW-0862">Zinc</keyword>
<dbReference type="EMBL" id="JAEKJA010000001">
    <property type="protein sequence ID" value="MBJ3774547.1"/>
    <property type="molecule type" value="Genomic_DNA"/>
</dbReference>
<dbReference type="SUPFAM" id="SSF82282">
    <property type="entry name" value="Homocysteine S-methyltransferase"/>
    <property type="match status" value="1"/>
</dbReference>
<proteinExistence type="predicted"/>
<dbReference type="PANTHER" id="PTHR11103">
    <property type="entry name" value="SLR1189 PROTEIN"/>
    <property type="match status" value="1"/>
</dbReference>
<dbReference type="GO" id="GO:0032259">
    <property type="term" value="P:methylation"/>
    <property type="evidence" value="ECO:0007669"/>
    <property type="project" value="UniProtKB-KW"/>
</dbReference>
<name>A0A934ILN9_9HYPH</name>
<dbReference type="Pfam" id="PF02574">
    <property type="entry name" value="S-methyl_trans"/>
    <property type="match status" value="1"/>
</dbReference>
<feature type="binding site" evidence="3">
    <location>
        <position position="227"/>
    </location>
    <ligand>
        <name>Zn(2+)</name>
        <dbReference type="ChEBI" id="CHEBI:29105"/>
    </ligand>
</feature>
<dbReference type="Proteomes" id="UP000609531">
    <property type="component" value="Unassembled WGS sequence"/>
</dbReference>
<dbReference type="PROSITE" id="PS50970">
    <property type="entry name" value="HCY"/>
    <property type="match status" value="1"/>
</dbReference>
<accession>A0A934ILN9</accession>
<evidence type="ECO:0000313" key="6">
    <source>
        <dbReference type="Proteomes" id="UP000609531"/>
    </source>
</evidence>
<reference evidence="5" key="1">
    <citation type="submission" date="2020-12" db="EMBL/GenBank/DDBJ databases">
        <title>Bacterial taxonomy.</title>
        <authorList>
            <person name="Pan X."/>
        </authorList>
    </citation>
    <scope>NUCLEOTIDE SEQUENCE</scope>
    <source>
        <strain evidence="5">B2012</strain>
    </source>
</reference>
<keyword evidence="2 3" id="KW-0808">Transferase</keyword>
<dbReference type="GO" id="GO:0008168">
    <property type="term" value="F:methyltransferase activity"/>
    <property type="evidence" value="ECO:0007669"/>
    <property type="project" value="UniProtKB-UniRule"/>
</dbReference>
<dbReference type="Gene3D" id="3.20.20.330">
    <property type="entry name" value="Homocysteine-binding-like domain"/>
    <property type="match status" value="1"/>
</dbReference>
<keyword evidence="3" id="KW-0479">Metal-binding</keyword>
<evidence type="ECO:0000256" key="1">
    <source>
        <dbReference type="ARBA" id="ARBA00022603"/>
    </source>
</evidence>
<keyword evidence="1 3" id="KW-0489">Methyltransferase</keyword>
<evidence type="ECO:0000259" key="4">
    <source>
        <dbReference type="PROSITE" id="PS50970"/>
    </source>
</evidence>
<keyword evidence="6" id="KW-1185">Reference proteome</keyword>
<evidence type="ECO:0000313" key="5">
    <source>
        <dbReference type="EMBL" id="MBJ3774547.1"/>
    </source>
</evidence>
<protein>
    <submittedName>
        <fullName evidence="5">Homocysteine S-methyltransferase family protein</fullName>
    </submittedName>
</protein>
<feature type="binding site" evidence="3">
    <location>
        <position position="296"/>
    </location>
    <ligand>
        <name>Zn(2+)</name>
        <dbReference type="ChEBI" id="CHEBI:29105"/>
    </ligand>
</feature>